<sequence length="156" mass="15483">MSLTSASASPSPSASANTCSQADFTHFPTTDAACAITSTSGIPSNTSSILSSCCKSAPVEEFNSGSCGYYCLSVEQSVRDLQTCFMEKGARPADIQCNANNTATATGKPSGSASKTGSADGAKETGAKGAASRGMSKMGLGMLGVVVVSVVMGAVV</sequence>
<evidence type="ECO:0000313" key="3">
    <source>
        <dbReference type="Proteomes" id="UP001056012"/>
    </source>
</evidence>
<dbReference type="VEuPathDB" id="FungiDB:yc1106_01613"/>
<organism evidence="2 3">
    <name type="scientific">Curvularia clavata</name>
    <dbReference type="NCBI Taxonomy" id="95742"/>
    <lineage>
        <taxon>Eukaryota</taxon>
        <taxon>Fungi</taxon>
        <taxon>Dikarya</taxon>
        <taxon>Ascomycota</taxon>
        <taxon>Pezizomycotina</taxon>
        <taxon>Dothideomycetes</taxon>
        <taxon>Pleosporomycetidae</taxon>
        <taxon>Pleosporales</taxon>
        <taxon>Pleosporineae</taxon>
        <taxon>Pleosporaceae</taxon>
        <taxon>Curvularia</taxon>
    </lineage>
</organism>
<evidence type="ECO:0000313" key="2">
    <source>
        <dbReference type="EMBL" id="USP74339.1"/>
    </source>
</evidence>
<dbReference type="EMBL" id="CP089274">
    <property type="protein sequence ID" value="USP74339.1"/>
    <property type="molecule type" value="Genomic_DNA"/>
</dbReference>
<name>A0A9Q8Z1R6_CURCL</name>
<reference evidence="2" key="1">
    <citation type="submission" date="2021-12" db="EMBL/GenBank/DDBJ databases">
        <title>Curvularia clavata genome.</title>
        <authorList>
            <person name="Cao Y."/>
        </authorList>
    </citation>
    <scope>NUCLEOTIDE SEQUENCE</scope>
    <source>
        <strain evidence="2">Yc1106</strain>
    </source>
</reference>
<feature type="region of interest" description="Disordered" evidence="1">
    <location>
        <begin position="104"/>
        <end position="128"/>
    </location>
</feature>
<evidence type="ECO:0000256" key="1">
    <source>
        <dbReference type="SAM" id="MobiDB-lite"/>
    </source>
</evidence>
<proteinExistence type="predicted"/>
<feature type="compositionally biased region" description="Polar residues" evidence="1">
    <location>
        <begin position="104"/>
        <end position="117"/>
    </location>
</feature>
<dbReference type="OrthoDB" id="3520229at2759"/>
<keyword evidence="3" id="KW-1185">Reference proteome</keyword>
<keyword evidence="2" id="KW-0378">Hydrolase</keyword>
<dbReference type="AlphaFoldDB" id="A0A9Q8Z1R6"/>
<gene>
    <name evidence="2" type="ORF">yc1106_01613</name>
</gene>
<dbReference type="Proteomes" id="UP001056012">
    <property type="component" value="Chromosome 1"/>
</dbReference>
<accession>A0A9Q8Z1R6</accession>
<dbReference type="GO" id="GO:0016787">
    <property type="term" value="F:hydrolase activity"/>
    <property type="evidence" value="ECO:0007669"/>
    <property type="project" value="UniProtKB-KW"/>
</dbReference>
<protein>
    <submittedName>
        <fullName evidence="2">Glycoside hydrolase family 105 protein</fullName>
    </submittedName>
</protein>